<accession>X1H5I9</accession>
<gene>
    <name evidence="1" type="ORF">S03H2_35548</name>
</gene>
<organism evidence="1">
    <name type="scientific">marine sediment metagenome</name>
    <dbReference type="NCBI Taxonomy" id="412755"/>
    <lineage>
        <taxon>unclassified sequences</taxon>
        <taxon>metagenomes</taxon>
        <taxon>ecological metagenomes</taxon>
    </lineage>
</organism>
<comment type="caution">
    <text evidence="1">The sequence shown here is derived from an EMBL/GenBank/DDBJ whole genome shotgun (WGS) entry which is preliminary data.</text>
</comment>
<dbReference type="AlphaFoldDB" id="X1H5I9"/>
<sequence>MLGADPTSDLKSLLPRSIMEELESYNPKKDEIINVQRTNLTLESFTN</sequence>
<proteinExistence type="predicted"/>
<reference evidence="1" key="1">
    <citation type="journal article" date="2014" name="Front. Microbiol.">
        <title>High frequency of phylogenetically diverse reductive dehalogenase-homologous genes in deep subseafloor sedimentary metagenomes.</title>
        <authorList>
            <person name="Kawai M."/>
            <person name="Futagami T."/>
            <person name="Toyoda A."/>
            <person name="Takaki Y."/>
            <person name="Nishi S."/>
            <person name="Hori S."/>
            <person name="Arai W."/>
            <person name="Tsubouchi T."/>
            <person name="Morono Y."/>
            <person name="Uchiyama I."/>
            <person name="Ito T."/>
            <person name="Fujiyama A."/>
            <person name="Inagaki F."/>
            <person name="Takami H."/>
        </authorList>
    </citation>
    <scope>NUCLEOTIDE SEQUENCE</scope>
    <source>
        <strain evidence="1">Expedition CK06-06</strain>
    </source>
</reference>
<name>X1H5I9_9ZZZZ</name>
<dbReference type="EMBL" id="BARU01021756">
    <property type="protein sequence ID" value="GAH49114.1"/>
    <property type="molecule type" value="Genomic_DNA"/>
</dbReference>
<evidence type="ECO:0000313" key="1">
    <source>
        <dbReference type="EMBL" id="GAH49114.1"/>
    </source>
</evidence>
<protein>
    <submittedName>
        <fullName evidence="1">Uncharacterized protein</fullName>
    </submittedName>
</protein>